<evidence type="ECO:0000313" key="3">
    <source>
        <dbReference type="Proteomes" id="UP001501734"/>
    </source>
</evidence>
<dbReference type="RefSeq" id="WP_344910274.1">
    <property type="nucleotide sequence ID" value="NZ_BAABDL010000034.1"/>
</dbReference>
<proteinExistence type="predicted"/>
<evidence type="ECO:0000313" key="2">
    <source>
        <dbReference type="EMBL" id="GAA4062342.1"/>
    </source>
</evidence>
<dbReference type="EMBL" id="BAABDL010000034">
    <property type="protein sequence ID" value="GAA4062342.1"/>
    <property type="molecule type" value="Genomic_DNA"/>
</dbReference>
<evidence type="ECO:0008006" key="4">
    <source>
        <dbReference type="Google" id="ProtNLM"/>
    </source>
</evidence>
<sequence length="50" mass="5571">MNQNQSANNQTEASKKANKTNPEKVKQEIKKDLSQGQGTITSREAGHMRD</sequence>
<gene>
    <name evidence="2" type="ORF">GCM10022410_06450</name>
</gene>
<feature type="region of interest" description="Disordered" evidence="1">
    <location>
        <begin position="1"/>
        <end position="50"/>
    </location>
</feature>
<keyword evidence="3" id="KW-1185">Reference proteome</keyword>
<evidence type="ECO:0000256" key="1">
    <source>
        <dbReference type="SAM" id="MobiDB-lite"/>
    </source>
</evidence>
<organism evidence="2 3">
    <name type="scientific">Amphibacillus indicireducens</name>
    <dbReference type="NCBI Taxonomy" id="1076330"/>
    <lineage>
        <taxon>Bacteria</taxon>
        <taxon>Bacillati</taxon>
        <taxon>Bacillota</taxon>
        <taxon>Bacilli</taxon>
        <taxon>Bacillales</taxon>
        <taxon>Bacillaceae</taxon>
        <taxon>Amphibacillus</taxon>
    </lineage>
</organism>
<dbReference type="Proteomes" id="UP001501734">
    <property type="component" value="Unassembled WGS sequence"/>
</dbReference>
<feature type="compositionally biased region" description="Basic and acidic residues" evidence="1">
    <location>
        <begin position="21"/>
        <end position="33"/>
    </location>
</feature>
<protein>
    <recommendedName>
        <fullName evidence="4">Small, acid-soluble spore protein gamma-type</fullName>
    </recommendedName>
</protein>
<reference evidence="3" key="1">
    <citation type="journal article" date="2019" name="Int. J. Syst. Evol. Microbiol.">
        <title>The Global Catalogue of Microorganisms (GCM) 10K type strain sequencing project: providing services to taxonomists for standard genome sequencing and annotation.</title>
        <authorList>
            <consortium name="The Broad Institute Genomics Platform"/>
            <consortium name="The Broad Institute Genome Sequencing Center for Infectious Disease"/>
            <person name="Wu L."/>
            <person name="Ma J."/>
        </authorList>
    </citation>
    <scope>NUCLEOTIDE SEQUENCE [LARGE SCALE GENOMIC DNA]</scope>
    <source>
        <strain evidence="3">JCM 17250</strain>
    </source>
</reference>
<accession>A0ABP7VBF2</accession>
<comment type="caution">
    <text evidence="2">The sequence shown here is derived from an EMBL/GenBank/DDBJ whole genome shotgun (WGS) entry which is preliminary data.</text>
</comment>
<feature type="compositionally biased region" description="Polar residues" evidence="1">
    <location>
        <begin position="1"/>
        <end position="12"/>
    </location>
</feature>
<name>A0ABP7VBF2_9BACI</name>